<keyword evidence="1" id="KW-1133">Transmembrane helix</keyword>
<gene>
    <name evidence="2" type="ORF">Edafosvirus2_19</name>
</gene>
<feature type="transmembrane region" description="Helical" evidence="1">
    <location>
        <begin position="12"/>
        <end position="30"/>
    </location>
</feature>
<reference evidence="2" key="1">
    <citation type="submission" date="2018-10" db="EMBL/GenBank/DDBJ databases">
        <title>Hidden diversity of soil giant viruses.</title>
        <authorList>
            <person name="Schulz F."/>
            <person name="Alteio L."/>
            <person name="Goudeau D."/>
            <person name="Ryan E.M."/>
            <person name="Malmstrom R.R."/>
            <person name="Blanchard J."/>
            <person name="Woyke T."/>
        </authorList>
    </citation>
    <scope>NUCLEOTIDE SEQUENCE</scope>
    <source>
        <strain evidence="2">EDV1</strain>
    </source>
</reference>
<proteinExistence type="predicted"/>
<keyword evidence="1" id="KW-0812">Transmembrane</keyword>
<keyword evidence="1" id="KW-0472">Membrane</keyword>
<organism evidence="2">
    <name type="scientific">Edafosvirus sp</name>
    <dbReference type="NCBI Taxonomy" id="2487765"/>
    <lineage>
        <taxon>Viruses</taxon>
        <taxon>Varidnaviria</taxon>
        <taxon>Bamfordvirae</taxon>
        <taxon>Nucleocytoviricota</taxon>
        <taxon>Megaviricetes</taxon>
        <taxon>Imitervirales</taxon>
        <taxon>Mimiviridae</taxon>
        <taxon>Klosneuvirinae</taxon>
    </lineage>
</organism>
<evidence type="ECO:0000313" key="2">
    <source>
        <dbReference type="EMBL" id="AYV77840.1"/>
    </source>
</evidence>
<name>A0A3G4ZSG3_9VIRU</name>
<accession>A0A3G4ZSG3</accession>
<evidence type="ECO:0000256" key="1">
    <source>
        <dbReference type="SAM" id="Phobius"/>
    </source>
</evidence>
<sequence>MSSETKRVRRQNFWIGTIILAIGGTLGYVLGRMHGSFVYIGDGSSSVSLGERGGLSISDGSSKIQIGGKGWW</sequence>
<dbReference type="EMBL" id="MK072067">
    <property type="protein sequence ID" value="AYV77840.1"/>
    <property type="molecule type" value="Genomic_DNA"/>
</dbReference>
<protein>
    <submittedName>
        <fullName evidence="2">Uncharacterized protein</fullName>
    </submittedName>
</protein>